<evidence type="ECO:0000313" key="1">
    <source>
        <dbReference type="EMBL" id="GHC42177.1"/>
    </source>
</evidence>
<dbReference type="NCBIfam" id="TIGR02595">
    <property type="entry name" value="PEP_CTERM"/>
    <property type="match status" value="1"/>
</dbReference>
<name>A0A918WGA6_9BACT</name>
<dbReference type="AlphaFoldDB" id="A0A918WGA6"/>
<dbReference type="Proteomes" id="UP000644507">
    <property type="component" value="Unassembled WGS sequence"/>
</dbReference>
<sequence length="238" mass="25354">MKTRYIALLFVAPILTKATRAQQLQIDWGTSVVNEKIITSNGSGVSLDEFSIELGGFASGFVPTEANVDDWVSNWRVFDAVTAGDTDSSDNFSSVGIGSTESRFVGTDYLQADQTSASEDSNGLDTFGPSESAYIFIRNSDAPGVNSEWSLYTRSSDAAWEFPSVSGGQPATPLSWFVAQADTAVWGGINGSIVGGGEFTDGSSDFIIRTHTFVPEPGVAILSLLGLAGLLRRRRARS</sequence>
<keyword evidence="2" id="KW-1185">Reference proteome</keyword>
<reference evidence="1" key="2">
    <citation type="submission" date="2020-09" db="EMBL/GenBank/DDBJ databases">
        <authorList>
            <person name="Sun Q."/>
            <person name="Kim S."/>
        </authorList>
    </citation>
    <scope>NUCLEOTIDE SEQUENCE</scope>
    <source>
        <strain evidence="1">KCTC 12988</strain>
    </source>
</reference>
<dbReference type="EMBL" id="BMXI01000001">
    <property type="protein sequence ID" value="GHC42177.1"/>
    <property type="molecule type" value="Genomic_DNA"/>
</dbReference>
<dbReference type="RefSeq" id="WP_189566843.1">
    <property type="nucleotide sequence ID" value="NZ_BMXI01000001.1"/>
</dbReference>
<evidence type="ECO:0000313" key="2">
    <source>
        <dbReference type="Proteomes" id="UP000644507"/>
    </source>
</evidence>
<organism evidence="1 2">
    <name type="scientific">Roseibacillus persicicus</name>
    <dbReference type="NCBI Taxonomy" id="454148"/>
    <lineage>
        <taxon>Bacteria</taxon>
        <taxon>Pseudomonadati</taxon>
        <taxon>Verrucomicrobiota</taxon>
        <taxon>Verrucomicrobiia</taxon>
        <taxon>Verrucomicrobiales</taxon>
        <taxon>Verrucomicrobiaceae</taxon>
        <taxon>Roseibacillus</taxon>
    </lineage>
</organism>
<proteinExistence type="predicted"/>
<comment type="caution">
    <text evidence="1">The sequence shown here is derived from an EMBL/GenBank/DDBJ whole genome shotgun (WGS) entry which is preliminary data.</text>
</comment>
<accession>A0A918WGA6</accession>
<evidence type="ECO:0008006" key="3">
    <source>
        <dbReference type="Google" id="ProtNLM"/>
    </source>
</evidence>
<reference evidence="1" key="1">
    <citation type="journal article" date="2014" name="Int. J. Syst. Evol. Microbiol.">
        <title>Complete genome sequence of Corynebacterium casei LMG S-19264T (=DSM 44701T), isolated from a smear-ripened cheese.</title>
        <authorList>
            <consortium name="US DOE Joint Genome Institute (JGI-PGF)"/>
            <person name="Walter F."/>
            <person name="Albersmeier A."/>
            <person name="Kalinowski J."/>
            <person name="Ruckert C."/>
        </authorList>
    </citation>
    <scope>NUCLEOTIDE SEQUENCE</scope>
    <source>
        <strain evidence="1">KCTC 12988</strain>
    </source>
</reference>
<protein>
    <recommendedName>
        <fullName evidence="3">PEP-CTERM protein-sorting domain-containing protein</fullName>
    </recommendedName>
</protein>
<gene>
    <name evidence="1" type="ORF">GCM10007100_03900</name>
</gene>
<dbReference type="InterPro" id="IPR013424">
    <property type="entry name" value="Ice-binding_C"/>
</dbReference>